<keyword evidence="2" id="KW-0560">Oxidoreductase</keyword>
<dbReference type="PANTHER" id="PTHR44196">
    <property type="entry name" value="DEHYDROGENASE/REDUCTASE SDR FAMILY MEMBER 7B"/>
    <property type="match status" value="1"/>
</dbReference>
<keyword evidence="5" id="KW-1133">Transmembrane helix</keyword>
<evidence type="ECO:0000313" key="7">
    <source>
        <dbReference type="Proteomes" id="UP000034883"/>
    </source>
</evidence>
<gene>
    <name evidence="6" type="ORF">DB32_000343</name>
</gene>
<dbReference type="GO" id="GO:0016020">
    <property type="term" value="C:membrane"/>
    <property type="evidence" value="ECO:0007669"/>
    <property type="project" value="TreeGrafter"/>
</dbReference>
<dbReference type="PRINTS" id="PR00081">
    <property type="entry name" value="GDHRDH"/>
</dbReference>
<accession>A0A0F6SDC3</accession>
<dbReference type="InterPro" id="IPR036291">
    <property type="entry name" value="NAD(P)-bd_dom_sf"/>
</dbReference>
<comment type="similarity">
    <text evidence="1 3">Belongs to the short-chain dehydrogenases/reductases (SDR) family.</text>
</comment>
<protein>
    <submittedName>
        <fullName evidence="6">Dehydrogenase</fullName>
    </submittedName>
</protein>
<keyword evidence="5" id="KW-0472">Membrane</keyword>
<dbReference type="AlphaFoldDB" id="A0A0F6SDC3"/>
<feature type="region of interest" description="Disordered" evidence="4">
    <location>
        <begin position="1"/>
        <end position="46"/>
    </location>
</feature>
<evidence type="ECO:0000256" key="1">
    <source>
        <dbReference type="ARBA" id="ARBA00006484"/>
    </source>
</evidence>
<dbReference type="PRINTS" id="PR00080">
    <property type="entry name" value="SDRFAMILY"/>
</dbReference>
<feature type="compositionally biased region" description="Basic residues" evidence="4">
    <location>
        <begin position="20"/>
        <end position="35"/>
    </location>
</feature>
<dbReference type="InterPro" id="IPR002347">
    <property type="entry name" value="SDR_fam"/>
</dbReference>
<dbReference type="SUPFAM" id="SSF51735">
    <property type="entry name" value="NAD(P)-binding Rossmann-fold domains"/>
    <property type="match status" value="1"/>
</dbReference>
<dbReference type="Proteomes" id="UP000034883">
    <property type="component" value="Chromosome"/>
</dbReference>
<evidence type="ECO:0000256" key="2">
    <source>
        <dbReference type="ARBA" id="ARBA00023002"/>
    </source>
</evidence>
<name>A0A0F6SDC3_9BACT</name>
<dbReference type="EMBL" id="CP011125">
    <property type="protein sequence ID" value="AKF03194.1"/>
    <property type="molecule type" value="Genomic_DNA"/>
</dbReference>
<evidence type="ECO:0000313" key="6">
    <source>
        <dbReference type="EMBL" id="AKF03194.1"/>
    </source>
</evidence>
<dbReference type="Pfam" id="PF00106">
    <property type="entry name" value="adh_short"/>
    <property type="match status" value="1"/>
</dbReference>
<feature type="compositionally biased region" description="Low complexity" evidence="4">
    <location>
        <begin position="36"/>
        <end position="46"/>
    </location>
</feature>
<sequence>MGLLARDANDDARSAGLQRAYHRGASRTLRSRRPGRGSSSRPPATSVALAHIRAGRWARSLLEGALEERRTNMGFRTQRALEEQVVVITGASSGIGLSTARLAAARGAAVVMAARSPEIEQLAEQLRSEGGRAEAVVADVSSEEDVRHVADVAEARFGRIDTWINNAGTSVYGRSLEVPVDDMRELFDTDFWGTVYGSRVAVERMRDLGGTLINVGGVMSERALPLQGASSAAKHAVKGFTDALRVELEHDEVPVQITLVNPASTDTPLFAHAKNRLDDGVPAAPPPVYAPEVAARALLECATRPKREITVGAAGRARQLLSRWMPAVADELAARRMFEPQVRREPHEPRVLGAGSERGDHRGMVRRRGERPAIRVPTMPAVVAGVGAVLVAVGLMRVASQIAASRAV</sequence>
<keyword evidence="5" id="KW-0812">Transmembrane</keyword>
<dbReference type="Gene3D" id="3.40.50.720">
    <property type="entry name" value="NAD(P)-binding Rossmann-like Domain"/>
    <property type="match status" value="1"/>
</dbReference>
<dbReference type="GO" id="GO:0016491">
    <property type="term" value="F:oxidoreductase activity"/>
    <property type="evidence" value="ECO:0007669"/>
    <property type="project" value="UniProtKB-KW"/>
</dbReference>
<feature type="transmembrane region" description="Helical" evidence="5">
    <location>
        <begin position="379"/>
        <end position="399"/>
    </location>
</feature>
<dbReference type="KEGG" id="samy:DB32_000343"/>
<reference evidence="6 7" key="1">
    <citation type="submission" date="2015-03" db="EMBL/GenBank/DDBJ databases">
        <title>Genome assembly of Sandaracinus amylolyticus DSM 53668.</title>
        <authorList>
            <person name="Sharma G."/>
            <person name="Subramanian S."/>
        </authorList>
    </citation>
    <scope>NUCLEOTIDE SEQUENCE [LARGE SCALE GENOMIC DNA]</scope>
    <source>
        <strain evidence="6 7">DSM 53668</strain>
    </source>
</reference>
<dbReference type="PANTHER" id="PTHR44196:SF1">
    <property type="entry name" value="DEHYDROGENASE_REDUCTASE SDR FAMILY MEMBER 7B"/>
    <property type="match status" value="1"/>
</dbReference>
<evidence type="ECO:0000256" key="4">
    <source>
        <dbReference type="SAM" id="MobiDB-lite"/>
    </source>
</evidence>
<evidence type="ECO:0000256" key="3">
    <source>
        <dbReference type="RuleBase" id="RU000363"/>
    </source>
</evidence>
<organism evidence="6 7">
    <name type="scientific">Sandaracinus amylolyticus</name>
    <dbReference type="NCBI Taxonomy" id="927083"/>
    <lineage>
        <taxon>Bacteria</taxon>
        <taxon>Pseudomonadati</taxon>
        <taxon>Myxococcota</taxon>
        <taxon>Polyangia</taxon>
        <taxon>Polyangiales</taxon>
        <taxon>Sandaracinaceae</taxon>
        <taxon>Sandaracinus</taxon>
    </lineage>
</organism>
<evidence type="ECO:0000256" key="5">
    <source>
        <dbReference type="SAM" id="Phobius"/>
    </source>
</evidence>
<keyword evidence="7" id="KW-1185">Reference proteome</keyword>
<proteinExistence type="inferred from homology"/>
<feature type="region of interest" description="Disordered" evidence="4">
    <location>
        <begin position="350"/>
        <end position="371"/>
    </location>
</feature>
<dbReference type="NCBIfam" id="NF005495">
    <property type="entry name" value="PRK07109.1"/>
    <property type="match status" value="1"/>
</dbReference>
<dbReference type="STRING" id="927083.DB32_000343"/>